<accession>A0A553BFM7</accession>
<dbReference type="Proteomes" id="UP000318669">
    <property type="component" value="Unassembled WGS sequence"/>
</dbReference>
<name>A0A553BFM7_9FLAO</name>
<organism evidence="1 2">
    <name type="scientific">Flavobacterium gawalongense</name>
    <dbReference type="NCBI Taxonomy" id="2594432"/>
    <lineage>
        <taxon>Bacteria</taxon>
        <taxon>Pseudomonadati</taxon>
        <taxon>Bacteroidota</taxon>
        <taxon>Flavobacteriia</taxon>
        <taxon>Flavobacteriales</taxon>
        <taxon>Flavobacteriaceae</taxon>
        <taxon>Flavobacterium</taxon>
    </lineage>
</organism>
<dbReference type="RefSeq" id="WP_144064957.1">
    <property type="nucleotide sequence ID" value="NZ_VJZL01000028.1"/>
</dbReference>
<dbReference type="AlphaFoldDB" id="A0A553BFM7"/>
<evidence type="ECO:0000313" key="2">
    <source>
        <dbReference type="Proteomes" id="UP000318669"/>
    </source>
</evidence>
<dbReference type="OrthoDB" id="1488805at2"/>
<protein>
    <submittedName>
        <fullName evidence="1">Uncharacterized protein</fullName>
    </submittedName>
</protein>
<proteinExistence type="predicted"/>
<reference evidence="1 2" key="1">
    <citation type="submission" date="2019-07" db="EMBL/GenBank/DDBJ databases">
        <title>Novel species of Flavobacterium.</title>
        <authorList>
            <person name="Liu Q."/>
            <person name="Xin Y.-H."/>
        </authorList>
    </citation>
    <scope>NUCLEOTIDE SEQUENCE [LARGE SCALE GENOMIC DNA]</scope>
    <source>
        <strain evidence="1 2">GSR22</strain>
    </source>
</reference>
<gene>
    <name evidence="1" type="ORF">FNW11_13435</name>
</gene>
<comment type="caution">
    <text evidence="1">The sequence shown here is derived from an EMBL/GenBank/DDBJ whole genome shotgun (WGS) entry which is preliminary data.</text>
</comment>
<evidence type="ECO:0000313" key="1">
    <source>
        <dbReference type="EMBL" id="TRX07022.1"/>
    </source>
</evidence>
<dbReference type="EMBL" id="VJZL01000028">
    <property type="protein sequence ID" value="TRX07022.1"/>
    <property type="molecule type" value="Genomic_DNA"/>
</dbReference>
<sequence>MLRILIILTLTILFKTHLCSQPFVDPIQVRYMNAFRSNNSETTPFTHLWAGSDFPIKLKNNTYLLLSPSYEQWHIESANNQTNYPTVQSLSLPIGLILPLEQSKWSLSFIPIVRWNGEKLFSKNTFQYGGVAFTTFAKKQNQKFRLGIYANKEFFGWFIIPLLGTDWRIDDTNYIFGLLPGRLTYEHKWNTKLYSGATFRAPMNSYRLSNDKYIRLDDNQISVYLDYYPAKHLCITLEPGFGAFRKIRTGIANYSGYTSEIDWGDGPFIKLSAAYRIRL</sequence>